<dbReference type="Gene3D" id="3.20.20.80">
    <property type="entry name" value="Glycosidases"/>
    <property type="match status" value="1"/>
</dbReference>
<evidence type="ECO:0000313" key="7">
    <source>
        <dbReference type="Proteomes" id="UP000248066"/>
    </source>
</evidence>
<protein>
    <submittedName>
        <fullName evidence="6">Glucohydrolase</fullName>
    </submittedName>
</protein>
<dbReference type="Proteomes" id="UP000248066">
    <property type="component" value="Unassembled WGS sequence"/>
</dbReference>
<evidence type="ECO:0000313" key="6">
    <source>
        <dbReference type="EMBL" id="PYZ96725.1"/>
    </source>
</evidence>
<dbReference type="GO" id="GO:0004556">
    <property type="term" value="F:alpha-amylase activity"/>
    <property type="evidence" value="ECO:0007669"/>
    <property type="project" value="TreeGrafter"/>
</dbReference>
<dbReference type="SMART" id="SM00642">
    <property type="entry name" value="Aamy"/>
    <property type="match status" value="1"/>
</dbReference>
<dbReference type="Pfam" id="PF23915">
    <property type="entry name" value="SusG_C"/>
    <property type="match status" value="1"/>
</dbReference>
<keyword evidence="7" id="KW-1185">Reference proteome</keyword>
<dbReference type="AlphaFoldDB" id="A0A2W0HH23"/>
<comment type="caution">
    <text evidence="6">The sequence shown here is derived from an EMBL/GenBank/DDBJ whole genome shotgun (WGS) entry which is preliminary data.</text>
</comment>
<dbReference type="InterPro" id="IPR017853">
    <property type="entry name" value="GH"/>
</dbReference>
<dbReference type="PANTHER" id="PTHR10357:SF179">
    <property type="entry name" value="NEUTRAL AND BASIC AMINO ACID TRANSPORT PROTEIN RBAT"/>
    <property type="match status" value="1"/>
</dbReference>
<keyword evidence="4" id="KW-0326">Glycosidase</keyword>
<dbReference type="Gene3D" id="3.90.400.10">
    <property type="entry name" value="Oligo-1,6-glucosidase, Domain 2"/>
    <property type="match status" value="1"/>
</dbReference>
<evidence type="ECO:0000256" key="2">
    <source>
        <dbReference type="ARBA" id="ARBA00008061"/>
    </source>
</evidence>
<dbReference type="FunFam" id="3.20.20.80:FF:000064">
    <property type="entry name" value="Oligo-1,6-glucosidase"/>
    <property type="match status" value="2"/>
</dbReference>
<evidence type="ECO:0000256" key="4">
    <source>
        <dbReference type="ARBA" id="ARBA00023295"/>
    </source>
</evidence>
<proteinExistence type="inferred from homology"/>
<dbReference type="FunFam" id="3.90.400.10:FF:000002">
    <property type="entry name" value="Sucrose isomerase"/>
    <property type="match status" value="1"/>
</dbReference>
<evidence type="ECO:0000256" key="1">
    <source>
        <dbReference type="ARBA" id="ARBA00004496"/>
    </source>
</evidence>
<organism evidence="6 7">
    <name type="scientific">Alteribacter lacisalsi</name>
    <dbReference type="NCBI Taxonomy" id="2045244"/>
    <lineage>
        <taxon>Bacteria</taxon>
        <taxon>Bacillati</taxon>
        <taxon>Bacillota</taxon>
        <taxon>Bacilli</taxon>
        <taxon>Bacillales</taxon>
        <taxon>Bacillaceae</taxon>
        <taxon>Alteribacter</taxon>
    </lineage>
</organism>
<sequence length="559" mass="63767">MIVVTAKWWDKAVVYQVYPRSFKDANGDGVGDLQGILSKLGYLQKLGIDVIWLSPVFASPMKDNGYDISDYRDIASEFGTLEEMDELIAEADKRGIKIIMDLVINHSSDQHEWFKESKSSRTNPKRDWYIWEDPVDGRPPNNLRSIFGGSCWTYDEGTEQYYFHSFAKEQPDLNWENPEVRSALFGMVNWWLDRGIGGFRVDAITFIKKQPVHENQEPDSFDGTAIVSPNQPGVGTFLQEMKDETFAKYDIFTVAEAPGVSSEELGEFAGEDGYFDMVISFDHMDLELNEGAKWYPKKEWKLTDFKNAITKDQQVIKEGGTTALYMENHDQPRSLSRFVAEKDHSVLTGKMLAATYFFLKGMPYIYQGQEIGMTNVKFDSLEEYDDISSHDQYTAAVREGYSEEVALDTLHRRSRDNARTPMQWDASENGGFTEGTPWLKANPNYSEINVEKALADPDSLFYFYQKLIALRKESAVSDIIQDGTYEQLLSESEDVFVYTRTLGERRLVVFSNFTDSEVEVDADTADAQVVLNNYQEAPQLGGTITLRPYETLVIDRIAK</sequence>
<evidence type="ECO:0000256" key="3">
    <source>
        <dbReference type="ARBA" id="ARBA00022801"/>
    </source>
</evidence>
<comment type="subcellular location">
    <subcellularLocation>
        <location evidence="1">Cytoplasm</location>
    </subcellularLocation>
</comment>
<dbReference type="InterPro" id="IPR056300">
    <property type="entry name" value="SusG-like_C"/>
</dbReference>
<dbReference type="EMBL" id="PDOF01000002">
    <property type="protein sequence ID" value="PYZ96725.1"/>
    <property type="molecule type" value="Genomic_DNA"/>
</dbReference>
<dbReference type="InterPro" id="IPR045857">
    <property type="entry name" value="O16G_dom_2"/>
</dbReference>
<comment type="similarity">
    <text evidence="2">Belongs to the glycosyl hydrolase 13 family.</text>
</comment>
<dbReference type="SUPFAM" id="SSF51445">
    <property type="entry name" value="(Trans)glycosidases"/>
    <property type="match status" value="1"/>
</dbReference>
<dbReference type="NCBIfam" id="NF008183">
    <property type="entry name" value="PRK10933.1"/>
    <property type="match status" value="1"/>
</dbReference>
<keyword evidence="3 6" id="KW-0378">Hydrolase</keyword>
<dbReference type="CDD" id="cd11333">
    <property type="entry name" value="AmyAc_SI_OligoGlu_DGase"/>
    <property type="match status" value="1"/>
</dbReference>
<dbReference type="GO" id="GO:0005737">
    <property type="term" value="C:cytoplasm"/>
    <property type="evidence" value="ECO:0007669"/>
    <property type="project" value="UniProtKB-SubCell"/>
</dbReference>
<name>A0A2W0HH23_9BACI</name>
<dbReference type="OrthoDB" id="9805159at2"/>
<feature type="domain" description="Glycosyl hydrolase family 13 catalytic" evidence="5">
    <location>
        <begin position="16"/>
        <end position="419"/>
    </location>
</feature>
<dbReference type="Gene3D" id="2.60.40.1180">
    <property type="entry name" value="Golgi alpha-mannosidase II"/>
    <property type="match status" value="1"/>
</dbReference>
<dbReference type="PANTHER" id="PTHR10357">
    <property type="entry name" value="ALPHA-AMYLASE FAMILY MEMBER"/>
    <property type="match status" value="1"/>
</dbReference>
<evidence type="ECO:0000259" key="5">
    <source>
        <dbReference type="SMART" id="SM00642"/>
    </source>
</evidence>
<gene>
    <name evidence="6" type="ORF">CR205_13620</name>
</gene>
<dbReference type="InterPro" id="IPR006047">
    <property type="entry name" value="GH13_cat_dom"/>
</dbReference>
<reference evidence="6 7" key="1">
    <citation type="submission" date="2017-10" db="EMBL/GenBank/DDBJ databases">
        <title>Bacillus sp. nov., a halophilic bacterium isolated from a Yangshapao Lake.</title>
        <authorList>
            <person name="Wang H."/>
        </authorList>
    </citation>
    <scope>NUCLEOTIDE SEQUENCE [LARGE SCALE GENOMIC DNA]</scope>
    <source>
        <strain evidence="6 7">YSP-3</strain>
    </source>
</reference>
<accession>A0A2W0HH23</accession>
<dbReference type="SUPFAM" id="SSF51011">
    <property type="entry name" value="Glycosyl hydrolase domain"/>
    <property type="match status" value="1"/>
</dbReference>
<dbReference type="Pfam" id="PF00128">
    <property type="entry name" value="Alpha-amylase"/>
    <property type="match status" value="1"/>
</dbReference>
<dbReference type="InterPro" id="IPR013780">
    <property type="entry name" value="Glyco_hydro_b"/>
</dbReference>
<dbReference type="GO" id="GO:0009313">
    <property type="term" value="P:oligosaccharide catabolic process"/>
    <property type="evidence" value="ECO:0007669"/>
    <property type="project" value="TreeGrafter"/>
</dbReference>